<dbReference type="InterPro" id="IPR044097">
    <property type="entry name" value="Bds1/SdsA1_MBL-fold"/>
</dbReference>
<dbReference type="GO" id="GO:0018909">
    <property type="term" value="P:dodecyl sulfate metabolic process"/>
    <property type="evidence" value="ECO:0007669"/>
    <property type="project" value="InterPro"/>
</dbReference>
<proteinExistence type="inferred from homology"/>
<dbReference type="RefSeq" id="WP_142047484.1">
    <property type="nucleotide sequence ID" value="NZ_VFPA01000001.1"/>
</dbReference>
<evidence type="ECO:0000256" key="5">
    <source>
        <dbReference type="ARBA" id="ARBA00033751"/>
    </source>
</evidence>
<dbReference type="Gene3D" id="3.30.1050.10">
    <property type="entry name" value="SCP2 sterol-binding domain"/>
    <property type="match status" value="1"/>
</dbReference>
<dbReference type="InterPro" id="IPR052195">
    <property type="entry name" value="Bact_Alkyl/Aryl-Sulfatase"/>
</dbReference>
<dbReference type="AlphaFoldDB" id="A0A543DWA5"/>
<evidence type="ECO:0000256" key="6">
    <source>
        <dbReference type="ARBA" id="ARBA00066568"/>
    </source>
</evidence>
<dbReference type="EMBL" id="VFPA01000001">
    <property type="protein sequence ID" value="TQM13620.1"/>
    <property type="molecule type" value="Genomic_DNA"/>
</dbReference>
<dbReference type="Pfam" id="PF14864">
    <property type="entry name" value="Alkyl_sulf_C"/>
    <property type="match status" value="1"/>
</dbReference>
<dbReference type="CDD" id="cd07710">
    <property type="entry name" value="arylsulfatase_Sdsa1-like_MBL-fold"/>
    <property type="match status" value="1"/>
</dbReference>
<dbReference type="PANTHER" id="PTHR43223:SF1">
    <property type="entry name" value="ALKYL_ARYL-SULFATASE BDS1"/>
    <property type="match status" value="1"/>
</dbReference>
<reference evidence="10 11" key="1">
    <citation type="submission" date="2019-06" db="EMBL/GenBank/DDBJ databases">
        <title>Sequencing the genomes of 1000 actinobacteria strains.</title>
        <authorList>
            <person name="Klenk H.-P."/>
        </authorList>
    </citation>
    <scope>NUCLEOTIDE SEQUENCE [LARGE SCALE GENOMIC DNA]</scope>
    <source>
        <strain evidence="10 11">DSM 45301</strain>
    </source>
</reference>
<name>A0A543DWA5_9PSEU</name>
<evidence type="ECO:0000256" key="3">
    <source>
        <dbReference type="ARBA" id="ARBA00022801"/>
    </source>
</evidence>
<evidence type="ECO:0000256" key="2">
    <source>
        <dbReference type="ARBA" id="ARBA00022723"/>
    </source>
</evidence>
<dbReference type="GO" id="GO:0046872">
    <property type="term" value="F:metal ion binding"/>
    <property type="evidence" value="ECO:0007669"/>
    <property type="project" value="UniProtKB-KW"/>
</dbReference>
<feature type="domain" description="Metallo-beta-lactamase" evidence="9">
    <location>
        <begin position="100"/>
        <end position="322"/>
    </location>
</feature>
<dbReference type="Pfam" id="PF14863">
    <property type="entry name" value="Alkyl_sulf_dimr"/>
    <property type="match status" value="1"/>
</dbReference>
<dbReference type="PANTHER" id="PTHR43223">
    <property type="entry name" value="ALKYL/ARYL-SULFATASE"/>
    <property type="match status" value="1"/>
</dbReference>
<evidence type="ECO:0000259" key="9">
    <source>
        <dbReference type="SMART" id="SM00849"/>
    </source>
</evidence>
<dbReference type="InterPro" id="IPR036866">
    <property type="entry name" value="RibonucZ/Hydroxyglut_hydro"/>
</dbReference>
<keyword evidence="2" id="KW-0479">Metal-binding</keyword>
<dbReference type="Gene3D" id="3.60.15.30">
    <property type="entry name" value="Metallo-beta-lactamase domain"/>
    <property type="match status" value="1"/>
</dbReference>
<evidence type="ECO:0000256" key="8">
    <source>
        <dbReference type="ARBA" id="ARBA00075789"/>
    </source>
</evidence>
<dbReference type="GO" id="GO:0018741">
    <property type="term" value="F:linear primary-alkylsulfatase activity"/>
    <property type="evidence" value="ECO:0007669"/>
    <property type="project" value="UniProtKB-EC"/>
</dbReference>
<dbReference type="InterPro" id="IPR029228">
    <property type="entry name" value="Alkyl_sulf_dimr"/>
</dbReference>
<dbReference type="FunFam" id="1.25.40.880:FF:000001">
    <property type="entry name" value="SDS hydrolase SdsA1"/>
    <property type="match status" value="1"/>
</dbReference>
<keyword evidence="4" id="KW-0862">Zinc</keyword>
<dbReference type="Pfam" id="PF00753">
    <property type="entry name" value="Lactamase_B"/>
    <property type="match status" value="1"/>
</dbReference>
<dbReference type="InterPro" id="IPR036527">
    <property type="entry name" value="SCP2_sterol-bd_dom_sf"/>
</dbReference>
<dbReference type="OrthoDB" id="420651at2"/>
<dbReference type="FunFam" id="3.60.15.30:FF:000001">
    <property type="entry name" value="Alkyl/aryl-sulfatase BDS1"/>
    <property type="match status" value="1"/>
</dbReference>
<dbReference type="Proteomes" id="UP000315677">
    <property type="component" value="Unassembled WGS sequence"/>
</dbReference>
<evidence type="ECO:0000256" key="1">
    <source>
        <dbReference type="ARBA" id="ARBA00001947"/>
    </source>
</evidence>
<dbReference type="SUPFAM" id="SSF55718">
    <property type="entry name" value="SCP-like"/>
    <property type="match status" value="1"/>
</dbReference>
<dbReference type="SUPFAM" id="SSF56281">
    <property type="entry name" value="Metallo-hydrolase/oxidoreductase"/>
    <property type="match status" value="1"/>
</dbReference>
<dbReference type="Gene3D" id="1.25.40.880">
    <property type="entry name" value="Alkyl sulfatase, dimerisation domain"/>
    <property type="match status" value="1"/>
</dbReference>
<protein>
    <recommendedName>
        <fullName evidence="7">Linear primary-alkylsulfatase</fullName>
        <ecNumber evidence="6">3.1.6.21</ecNumber>
    </recommendedName>
    <alternativeName>
        <fullName evidence="8">Type III linear primary-alkylsulfatase</fullName>
    </alternativeName>
</protein>
<organism evidence="10 11">
    <name type="scientific">Pseudonocardia kunmingensis</name>
    <dbReference type="NCBI Taxonomy" id="630975"/>
    <lineage>
        <taxon>Bacteria</taxon>
        <taxon>Bacillati</taxon>
        <taxon>Actinomycetota</taxon>
        <taxon>Actinomycetes</taxon>
        <taxon>Pseudonocardiales</taxon>
        <taxon>Pseudonocardiaceae</taxon>
        <taxon>Pseudonocardia</taxon>
    </lineage>
</organism>
<keyword evidence="3 10" id="KW-0378">Hydrolase</keyword>
<comment type="caution">
    <text evidence="10">The sequence shown here is derived from an EMBL/GenBank/DDBJ whole genome shotgun (WGS) entry which is preliminary data.</text>
</comment>
<accession>A0A543DWA5</accession>
<keyword evidence="11" id="KW-1185">Reference proteome</keyword>
<dbReference type="InterPro" id="IPR001279">
    <property type="entry name" value="Metallo-B-lactamas"/>
</dbReference>
<dbReference type="SMART" id="SM00849">
    <property type="entry name" value="Lactamase_B"/>
    <property type="match status" value="1"/>
</dbReference>
<comment type="cofactor">
    <cofactor evidence="1">
        <name>Zn(2+)</name>
        <dbReference type="ChEBI" id="CHEBI:29105"/>
    </cofactor>
</comment>
<evidence type="ECO:0000313" key="11">
    <source>
        <dbReference type="Proteomes" id="UP000315677"/>
    </source>
</evidence>
<evidence type="ECO:0000313" key="10">
    <source>
        <dbReference type="EMBL" id="TQM13620.1"/>
    </source>
</evidence>
<sequence>MSKNSTPPTAAANRAVREYLPFDDDADFAQAERGLIGTEDHLTVTDGGGGPVWDLDQWAFLTGDAPDTVNPSLWRQARLNAIHGLFRVTEGVYQVRGYDLSVMSVIEGDTGYLVVDPLISAETAAAAMALVRKHLGDRPVVAVIHTHSHVDHYGGVRGVVDKADVDAGRVRIVAPHGFFEHAISENVMAGTAMSRRSSYMYGNLLPKDPTGAVGGGLGKGTSAGSIGLLTPTDVIRETGETLTIDGVEIVFQDTPGAEAPAEFCFYLPRYKALCMAEIATHTLHNCYTLRGAEVRNALLWSKYLGQAVELFCDEAEVVFASHHWPTWGNAEVREYLITQRDLYRYIHDETLRLANHGYTSEEIAELVRLPDSLAKQFANRGYYGTLSHNVKAQYQLYLGWFDGNPANLEPLPPVETATRRVAYMGGADAVFERARADFERGEYRWVAQVVNDVVFADPDNAAARELQADTLEQLGYQAESGPWRNFYLSAAQELRHGVRQLPTPVTASADTIRGMSLEMYLDYLAIRLNGPAAANEMLRFDATFTDLDTTYALVVANGVLNYTEGGHTAGAGDPAADATLTLTRAALDDVTLGVATFDEQVEKGEITIDGDGAAFTRFLGLLDTFEFWFDIVTP</sequence>
<dbReference type="GO" id="GO:0046983">
    <property type="term" value="F:protein dimerization activity"/>
    <property type="evidence" value="ECO:0007669"/>
    <property type="project" value="InterPro"/>
</dbReference>
<gene>
    <name evidence="10" type="ORF">FB558_0373</name>
</gene>
<comment type="similarity">
    <text evidence="5">Belongs to the metallo-beta-lactamase superfamily. Type III sulfatase family.</text>
</comment>
<evidence type="ECO:0000256" key="7">
    <source>
        <dbReference type="ARBA" id="ARBA00068034"/>
    </source>
</evidence>
<dbReference type="InterPro" id="IPR038536">
    <property type="entry name" value="Alkyl/aryl-sulf_dimr_sf"/>
</dbReference>
<evidence type="ECO:0000256" key="4">
    <source>
        <dbReference type="ARBA" id="ARBA00022833"/>
    </source>
</evidence>
<dbReference type="EC" id="3.1.6.21" evidence="6"/>
<dbReference type="InterPro" id="IPR029229">
    <property type="entry name" value="Alkyl_sulf_C"/>
</dbReference>